<dbReference type="AlphaFoldDB" id="A0A2A9CR64"/>
<reference evidence="3 4" key="1">
    <citation type="submission" date="2017-10" db="EMBL/GenBank/DDBJ databases">
        <title>Sequencing the genomes of 1000 actinobacteria strains.</title>
        <authorList>
            <person name="Klenk H.-P."/>
        </authorList>
    </citation>
    <scope>NUCLEOTIDE SEQUENCE [LARGE SCALE GENOMIC DNA]</scope>
    <source>
        <strain evidence="3 4">DSM 15597</strain>
    </source>
</reference>
<keyword evidence="4" id="KW-1185">Reference proteome</keyword>
<feature type="chain" id="PRO_5013309889" description="Lipoprotein" evidence="2">
    <location>
        <begin position="25"/>
        <end position="156"/>
    </location>
</feature>
<feature type="region of interest" description="Disordered" evidence="1">
    <location>
        <begin position="22"/>
        <end position="44"/>
    </location>
</feature>
<name>A0A2A9CR64_9ACTN</name>
<dbReference type="EMBL" id="PDJC01000001">
    <property type="protein sequence ID" value="PFG16681.1"/>
    <property type="molecule type" value="Genomic_DNA"/>
</dbReference>
<evidence type="ECO:0000313" key="4">
    <source>
        <dbReference type="Proteomes" id="UP000226079"/>
    </source>
</evidence>
<evidence type="ECO:0000256" key="2">
    <source>
        <dbReference type="SAM" id="SignalP"/>
    </source>
</evidence>
<evidence type="ECO:0000256" key="1">
    <source>
        <dbReference type="SAM" id="MobiDB-lite"/>
    </source>
</evidence>
<evidence type="ECO:0008006" key="5">
    <source>
        <dbReference type="Google" id="ProtNLM"/>
    </source>
</evidence>
<proteinExistence type="predicted"/>
<gene>
    <name evidence="3" type="ORF">ATK74_1232</name>
</gene>
<accession>A0A2A9CR64</accession>
<keyword evidence="2" id="KW-0732">Signal</keyword>
<evidence type="ECO:0000313" key="3">
    <source>
        <dbReference type="EMBL" id="PFG16681.1"/>
    </source>
</evidence>
<dbReference type="PROSITE" id="PS51257">
    <property type="entry name" value="PROKAR_LIPOPROTEIN"/>
    <property type="match status" value="1"/>
</dbReference>
<sequence>MRGRLVVVTVVALALVGCATGERAGTTPAPTSPPASPPTATSTAGAWDVDVRVINEFGAAGTATVTFTDGRTKVLTFTGADQDLIEKDRVLVGQTVSVDIDVTDPPKKDRQVVCTIASFKLSVATEGGSLASNIGSDKFRCTWTNDGTVVMPKPEE</sequence>
<feature type="signal peptide" evidence="2">
    <location>
        <begin position="1"/>
        <end position="24"/>
    </location>
</feature>
<organism evidence="3 4">
    <name type="scientific">Propionicimonas paludicola</name>
    <dbReference type="NCBI Taxonomy" id="185243"/>
    <lineage>
        <taxon>Bacteria</taxon>
        <taxon>Bacillati</taxon>
        <taxon>Actinomycetota</taxon>
        <taxon>Actinomycetes</taxon>
        <taxon>Propionibacteriales</taxon>
        <taxon>Nocardioidaceae</taxon>
        <taxon>Propionicimonas</taxon>
    </lineage>
</organism>
<comment type="caution">
    <text evidence="3">The sequence shown here is derived from an EMBL/GenBank/DDBJ whole genome shotgun (WGS) entry which is preliminary data.</text>
</comment>
<dbReference type="Proteomes" id="UP000226079">
    <property type="component" value="Unassembled WGS sequence"/>
</dbReference>
<protein>
    <recommendedName>
        <fullName evidence="5">Lipoprotein</fullName>
    </recommendedName>
</protein>